<dbReference type="Pfam" id="PF03055">
    <property type="entry name" value="RPE65"/>
    <property type="match status" value="1"/>
</dbReference>
<organism evidence="5 6">
    <name type="scientific">Periplaneta americana</name>
    <name type="common">American cockroach</name>
    <name type="synonym">Blatta americana</name>
    <dbReference type="NCBI Taxonomy" id="6978"/>
    <lineage>
        <taxon>Eukaryota</taxon>
        <taxon>Metazoa</taxon>
        <taxon>Ecdysozoa</taxon>
        <taxon>Arthropoda</taxon>
        <taxon>Hexapoda</taxon>
        <taxon>Insecta</taxon>
        <taxon>Pterygota</taxon>
        <taxon>Neoptera</taxon>
        <taxon>Polyneoptera</taxon>
        <taxon>Dictyoptera</taxon>
        <taxon>Blattodea</taxon>
        <taxon>Blattoidea</taxon>
        <taxon>Blattidae</taxon>
        <taxon>Blattinae</taxon>
        <taxon>Periplaneta</taxon>
    </lineage>
</organism>
<dbReference type="InterPro" id="IPR036397">
    <property type="entry name" value="RNaseH_sf"/>
</dbReference>
<dbReference type="PANTHER" id="PTHR10543:SF132">
    <property type="entry name" value="BETA,BETA-CAROTENE 15,15'-DIOXYGENASE"/>
    <property type="match status" value="1"/>
</dbReference>
<keyword evidence="6" id="KW-1185">Reference proteome</keyword>
<evidence type="ECO:0000256" key="3">
    <source>
        <dbReference type="ARBA" id="ARBA00022723"/>
    </source>
</evidence>
<evidence type="ECO:0000256" key="4">
    <source>
        <dbReference type="ARBA" id="ARBA00023004"/>
    </source>
</evidence>
<reference evidence="5 6" key="1">
    <citation type="journal article" date="2022" name="Allergy">
        <title>Genome assembly and annotation of Periplaneta americana reveal a comprehensive cockroach allergen profile.</title>
        <authorList>
            <person name="Wang L."/>
            <person name="Xiong Q."/>
            <person name="Saelim N."/>
            <person name="Wang L."/>
            <person name="Nong W."/>
            <person name="Wan A.T."/>
            <person name="Shi M."/>
            <person name="Liu X."/>
            <person name="Cao Q."/>
            <person name="Hui J.H.L."/>
            <person name="Sookrung N."/>
            <person name="Leung T.F."/>
            <person name="Tungtrongchitr A."/>
            <person name="Tsui S.K.W."/>
        </authorList>
    </citation>
    <scope>NUCLEOTIDE SEQUENCE [LARGE SCALE GENOMIC DNA]</scope>
    <source>
        <strain evidence="5">PWHHKU_190912</strain>
    </source>
</reference>
<dbReference type="EMBL" id="JAJSOF020000019">
    <property type="protein sequence ID" value="KAJ4438428.1"/>
    <property type="molecule type" value="Genomic_DNA"/>
</dbReference>
<comment type="similarity">
    <text evidence="2">Belongs to the carotenoid oxygenase family.</text>
</comment>
<dbReference type="InterPro" id="IPR004294">
    <property type="entry name" value="Carotenoid_Oase"/>
</dbReference>
<gene>
    <name evidence="5" type="ORF">ANN_14373</name>
</gene>
<sequence>MWLADEPREFNLPTFPQRRITYVQEKLPGKYGVHSEEYLQIRTLLQALHRDDHNNDTIPRRWIGRGGEDQLHRRWPPRSPDFTPCDFYLWSYVKDRAFIPPMPDIGLNTAINSANAAAHEKQQRQCGRHIPEWLKGNFVRLGPGKFDLGDFVMNHWFDGYAVLYKFNINNGKVTFSKRFLQSDAYKRAVAVGRPVFTEFGTKSFPDPCKNIFSRMMSSLLPDLTDNDAINVFTLEDAVFVATETNYLRRIDLSSLETMEKSPEMCAWVRRVQGVFRLVIRLPLELSDVTRAVERYVSSTVKLYCIPLPTARPYLYSGAFPTTPITSPLSRR</sequence>
<evidence type="ECO:0000313" key="6">
    <source>
        <dbReference type="Proteomes" id="UP001148838"/>
    </source>
</evidence>
<dbReference type="Gene3D" id="3.30.420.10">
    <property type="entry name" value="Ribonuclease H-like superfamily/Ribonuclease H"/>
    <property type="match status" value="1"/>
</dbReference>
<accession>A0ABQ8SWQ6</accession>
<keyword evidence="3" id="KW-0479">Metal-binding</keyword>
<comment type="caution">
    <text evidence="5">The sequence shown here is derived from an EMBL/GenBank/DDBJ whole genome shotgun (WGS) entry which is preliminary data.</text>
</comment>
<evidence type="ECO:0000256" key="1">
    <source>
        <dbReference type="ARBA" id="ARBA00001954"/>
    </source>
</evidence>
<comment type="cofactor">
    <cofactor evidence="1">
        <name>Fe(2+)</name>
        <dbReference type="ChEBI" id="CHEBI:29033"/>
    </cofactor>
</comment>
<keyword evidence="4" id="KW-0408">Iron</keyword>
<protein>
    <submittedName>
        <fullName evidence="5">Uncharacterized protein</fullName>
    </submittedName>
</protein>
<dbReference type="PANTHER" id="PTHR10543">
    <property type="entry name" value="BETA-CAROTENE DIOXYGENASE"/>
    <property type="match status" value="1"/>
</dbReference>
<name>A0ABQ8SWQ6_PERAM</name>
<evidence type="ECO:0000256" key="2">
    <source>
        <dbReference type="ARBA" id="ARBA00006787"/>
    </source>
</evidence>
<proteinExistence type="inferred from homology"/>
<dbReference type="Proteomes" id="UP001148838">
    <property type="component" value="Unassembled WGS sequence"/>
</dbReference>
<evidence type="ECO:0000313" key="5">
    <source>
        <dbReference type="EMBL" id="KAJ4438428.1"/>
    </source>
</evidence>